<sequence length="111" mass="12484">MMQQQHQKLGHQTCASSTTSPSRIFSRLTPPVLLYNLEPAQKTRSRLDENCRKIVEVVTRKNKMNPILMGVYAKSAMKSFIECMEARKGGVFPCELNGLSVVLVERRLGSS</sequence>
<gene>
    <name evidence="2" type="primary">Vigan.11G154600</name>
    <name evidence="2" type="ORF">VIGAN_11154600</name>
</gene>
<feature type="compositionally biased region" description="Polar residues" evidence="1">
    <location>
        <begin position="13"/>
        <end position="23"/>
    </location>
</feature>
<feature type="region of interest" description="Disordered" evidence="1">
    <location>
        <begin position="1"/>
        <end position="24"/>
    </location>
</feature>
<reference evidence="2 3" key="1">
    <citation type="journal article" date="2015" name="Sci. Rep.">
        <title>The power of single molecule real-time sequencing technology in the de novo assembly of a eukaryotic genome.</title>
        <authorList>
            <person name="Sakai H."/>
            <person name="Naito K."/>
            <person name="Ogiso-Tanaka E."/>
            <person name="Takahashi Y."/>
            <person name="Iseki K."/>
            <person name="Muto C."/>
            <person name="Satou K."/>
            <person name="Teruya K."/>
            <person name="Shiroma A."/>
            <person name="Shimoji M."/>
            <person name="Hirano T."/>
            <person name="Itoh T."/>
            <person name="Kaga A."/>
            <person name="Tomooka N."/>
        </authorList>
    </citation>
    <scope>NUCLEOTIDE SEQUENCE [LARGE SCALE GENOMIC DNA]</scope>
    <source>
        <strain evidence="3">cv. Shumari</strain>
    </source>
</reference>
<name>A0A0S3TAU1_PHAAN</name>
<organism evidence="2 3">
    <name type="scientific">Vigna angularis var. angularis</name>
    <dbReference type="NCBI Taxonomy" id="157739"/>
    <lineage>
        <taxon>Eukaryota</taxon>
        <taxon>Viridiplantae</taxon>
        <taxon>Streptophyta</taxon>
        <taxon>Embryophyta</taxon>
        <taxon>Tracheophyta</taxon>
        <taxon>Spermatophyta</taxon>
        <taxon>Magnoliopsida</taxon>
        <taxon>eudicotyledons</taxon>
        <taxon>Gunneridae</taxon>
        <taxon>Pentapetalae</taxon>
        <taxon>rosids</taxon>
        <taxon>fabids</taxon>
        <taxon>Fabales</taxon>
        <taxon>Fabaceae</taxon>
        <taxon>Papilionoideae</taxon>
        <taxon>50 kb inversion clade</taxon>
        <taxon>NPAAA clade</taxon>
        <taxon>indigoferoid/millettioid clade</taxon>
        <taxon>Phaseoleae</taxon>
        <taxon>Vigna</taxon>
    </lineage>
</organism>
<protein>
    <submittedName>
        <fullName evidence="2">Uncharacterized protein</fullName>
    </submittedName>
</protein>
<evidence type="ECO:0000313" key="3">
    <source>
        <dbReference type="Proteomes" id="UP000291084"/>
    </source>
</evidence>
<evidence type="ECO:0000313" key="2">
    <source>
        <dbReference type="EMBL" id="BAU02116.1"/>
    </source>
</evidence>
<dbReference type="AlphaFoldDB" id="A0A0S3TAU1"/>
<evidence type="ECO:0000256" key="1">
    <source>
        <dbReference type="SAM" id="MobiDB-lite"/>
    </source>
</evidence>
<dbReference type="Proteomes" id="UP000291084">
    <property type="component" value="Chromosome 11"/>
</dbReference>
<dbReference type="EMBL" id="AP015044">
    <property type="protein sequence ID" value="BAU02116.1"/>
    <property type="molecule type" value="Genomic_DNA"/>
</dbReference>
<proteinExistence type="predicted"/>
<keyword evidence="3" id="KW-1185">Reference proteome</keyword>
<accession>A0A0S3TAU1</accession>